<dbReference type="AlphaFoldDB" id="A0A927II76"/>
<organism evidence="2 3">
    <name type="scientific">Limnohabitans radicicola</name>
    <dbReference type="NCBI Taxonomy" id="2771427"/>
    <lineage>
        <taxon>Bacteria</taxon>
        <taxon>Pseudomonadati</taxon>
        <taxon>Pseudomonadota</taxon>
        <taxon>Betaproteobacteria</taxon>
        <taxon>Burkholderiales</taxon>
        <taxon>Comamonadaceae</taxon>
        <taxon>Limnohabitans</taxon>
    </lineage>
</organism>
<feature type="region of interest" description="Disordered" evidence="1">
    <location>
        <begin position="20"/>
        <end position="82"/>
    </location>
</feature>
<feature type="compositionally biased region" description="Low complexity" evidence="1">
    <location>
        <begin position="194"/>
        <end position="212"/>
    </location>
</feature>
<dbReference type="Pfam" id="PF11748">
    <property type="entry name" value="DUF3306"/>
    <property type="match status" value="1"/>
</dbReference>
<gene>
    <name evidence="2" type="ORF">IC609_02050</name>
</gene>
<comment type="caution">
    <text evidence="2">The sequence shown here is derived from an EMBL/GenBank/DDBJ whole genome shotgun (WGS) entry which is preliminary data.</text>
</comment>
<evidence type="ECO:0000313" key="3">
    <source>
        <dbReference type="Proteomes" id="UP000647424"/>
    </source>
</evidence>
<name>A0A927II76_9BURK</name>
<proteinExistence type="predicted"/>
<sequence length="212" mass="22213">MSDNFFSRWSRRKQDAALGRALDEPLPSVATSVVPPPQDLSGPASAVVPEARLAQEEADAPLPSLQDAQALSPSSDFQPFMRQGVTPDVRNAAMKKLFADPHFNVMDGLDIYIGDYTQPDPLPAGMLAQMAGAQFLNLVPPQAPGPEGGRTRGGAEQNPGQNPQSQQGAAVVAQSPDHAAPMAATSTDHDDTDLQLQPDPAAADPQAGSSAR</sequence>
<evidence type="ECO:0000313" key="2">
    <source>
        <dbReference type="EMBL" id="MBD8049309.1"/>
    </source>
</evidence>
<reference evidence="2" key="1">
    <citation type="submission" date="2020-09" db="EMBL/GenBank/DDBJ databases">
        <title>Genome seq and assembly of Limnohabitants sp.</title>
        <authorList>
            <person name="Chhetri G."/>
        </authorList>
    </citation>
    <scope>NUCLEOTIDE SEQUENCE</scope>
    <source>
        <strain evidence="2">JUR4</strain>
    </source>
</reference>
<protein>
    <submittedName>
        <fullName evidence="2">DUF3306 domain-containing protein</fullName>
    </submittedName>
</protein>
<dbReference type="EMBL" id="JACYFT010000001">
    <property type="protein sequence ID" value="MBD8049309.1"/>
    <property type="molecule type" value="Genomic_DNA"/>
</dbReference>
<evidence type="ECO:0000256" key="1">
    <source>
        <dbReference type="SAM" id="MobiDB-lite"/>
    </source>
</evidence>
<dbReference type="InterPro" id="IPR021735">
    <property type="entry name" value="DUF3306"/>
</dbReference>
<feature type="compositionally biased region" description="Polar residues" evidence="1">
    <location>
        <begin position="66"/>
        <end position="77"/>
    </location>
</feature>
<feature type="region of interest" description="Disordered" evidence="1">
    <location>
        <begin position="138"/>
        <end position="212"/>
    </location>
</feature>
<accession>A0A927II76</accession>
<dbReference type="Proteomes" id="UP000647424">
    <property type="component" value="Unassembled WGS sequence"/>
</dbReference>
<feature type="compositionally biased region" description="Low complexity" evidence="1">
    <location>
        <begin position="157"/>
        <end position="175"/>
    </location>
</feature>
<dbReference type="RefSeq" id="WP_191817786.1">
    <property type="nucleotide sequence ID" value="NZ_JACYFT010000001.1"/>
</dbReference>
<keyword evidence="3" id="KW-1185">Reference proteome</keyword>